<keyword evidence="4" id="KW-1003">Cell membrane</keyword>
<feature type="domain" description="Aminoacyl-transfer RNA synthetases class-II family profile" evidence="21">
    <location>
        <begin position="749"/>
        <end position="1064"/>
    </location>
</feature>
<dbReference type="InterPro" id="IPR045864">
    <property type="entry name" value="aa-tRNA-synth_II/BPL/LPL"/>
</dbReference>
<feature type="binding site" evidence="19">
    <location>
        <position position="981"/>
    </location>
    <ligand>
        <name>Mg(2+)</name>
        <dbReference type="ChEBI" id="CHEBI:18420"/>
        <label>1</label>
    </ligand>
</feature>
<dbReference type="Pfam" id="PF01336">
    <property type="entry name" value="tRNA_anti-codon"/>
    <property type="match status" value="1"/>
</dbReference>
<keyword evidence="13 19" id="KW-0030">Aminoacyl-tRNA synthetase</keyword>
<evidence type="ECO:0000256" key="13">
    <source>
        <dbReference type="ARBA" id="ARBA00023146"/>
    </source>
</evidence>
<evidence type="ECO:0000256" key="7">
    <source>
        <dbReference type="ARBA" id="ARBA00022692"/>
    </source>
</evidence>
<evidence type="ECO:0000256" key="18">
    <source>
        <dbReference type="ARBA" id="ARBA00048573"/>
    </source>
</evidence>
<evidence type="ECO:0000256" key="16">
    <source>
        <dbReference type="ARBA" id="ARBA00024681"/>
    </source>
</evidence>
<dbReference type="PANTHER" id="PTHR42918:SF15">
    <property type="entry name" value="LYSINE--TRNA LIGASE, CHLOROPLASTIC_MITOCHONDRIAL"/>
    <property type="match status" value="1"/>
</dbReference>
<organism evidence="22 23">
    <name type="scientific">Arsenicicoccus bolidensis</name>
    <dbReference type="NCBI Taxonomy" id="229480"/>
    <lineage>
        <taxon>Bacteria</taxon>
        <taxon>Bacillati</taxon>
        <taxon>Actinomycetota</taxon>
        <taxon>Actinomycetes</taxon>
        <taxon>Micrococcales</taxon>
        <taxon>Intrasporangiaceae</taxon>
        <taxon>Arsenicicoccus</taxon>
    </lineage>
</organism>
<sequence>MWVDEAFSLIAVPTSPNLFVAALLLIVGEALHRRLRVAWWIVVLFQGLAALTFLSGLAFVFSDFDELMNDAELWGDIPPTVGLSGYVISTIATTVIFILFLRRRAAFPAQRPAGSLREALLTLVGGLLAVLALTFGLSWLASGTLAGPGERLWWSLQRTLGLSLPFGPQAGAHEASPWLGTLAGVLAAGVLLLAIWRFIHSARRAELMTAAEELRLRALLASNGEQDSLAYFATRRDKSLVFAPDGSAAIAYRVVGPVCLASGDPIGPSEDWPKAINAWLEHARLHAWHPGVLSASEHGATAYVAAGLRARNLGDEAVVDVDRFTLEGRAMRPVKRAVARVRAADCDITVERHADLPASTLDEIVRLAEQWRGDEPDRGFSMALNRLGDRADGRCVAVIVRAKDGAICAVQSFVPWGTRGLSLDLMRRSPAAPNGVNEAMVAALVEAAPDLGVRHVSLNFAMFRSVFSGADKVGAGIGVRIADRILMVASRFWQLESLYEANAKYLPRWEPRFVCFETVGVLPQIGLAAGAAEGFLPGRVVTPDRTGEDLTVVDGGEPRPLADLILDQDRDLLTPPRPTRRIGEQQQVRLDKLTTLREAGMEPYPVGVPRTGSVADALTLVDAAGSSGMVSVTGRVRAIRDLGGVLFCILEEHGARIQGVLERDADNGPDVPLWRRTVDIGDHVSLTGRPGRSRNGEASILVSSWVMASKCLRPIPDARTGFTNPEARARQRYLDLIVNAESSAMLQARSRAVAAIRHGFAQRGYMEVETPMLQAVHGGASARPFRTHINAYNAELYLRIAPELFLKHLCVGGMDRIFELNRNFRNEGADATHNPEFTSVEAYAAHGDYNTMRELTRELIIEVATATHGEPVAVRPGADGTVERIRLDGEWPVISVHEAVSRAAGVNLTSASTVEEARAVADRHGVHYTPAMTSGEVVLELYDELVEGQTTFPTFYTDFPLETSPLTRTHRTDPRLSERWDLVAFGAEIGTAYSELVDPVDQRQRLTEQSYKAAAGDPEAMEIDEGFLTALEYAMPPTGGLGIGVDRLVMMLTGANIRATLAFPFTKPSERG</sequence>
<keyword evidence="15" id="KW-0511">Multifunctional enzyme</keyword>
<keyword evidence="12" id="KW-0443">Lipid metabolism</keyword>
<feature type="transmembrane region" description="Helical" evidence="20">
    <location>
        <begin position="120"/>
        <end position="141"/>
    </location>
</feature>
<comment type="catalytic activity">
    <reaction evidence="18 19">
        <text>tRNA(Lys) + L-lysine + ATP = L-lysyl-tRNA(Lys) + AMP + diphosphate</text>
        <dbReference type="Rhea" id="RHEA:20792"/>
        <dbReference type="Rhea" id="RHEA-COMP:9696"/>
        <dbReference type="Rhea" id="RHEA-COMP:9697"/>
        <dbReference type="ChEBI" id="CHEBI:30616"/>
        <dbReference type="ChEBI" id="CHEBI:32551"/>
        <dbReference type="ChEBI" id="CHEBI:33019"/>
        <dbReference type="ChEBI" id="CHEBI:78442"/>
        <dbReference type="ChEBI" id="CHEBI:78529"/>
        <dbReference type="ChEBI" id="CHEBI:456215"/>
        <dbReference type="EC" id="6.1.1.6"/>
    </reaction>
</comment>
<reference evidence="22 23" key="1">
    <citation type="submission" date="2022-02" db="EMBL/GenBank/DDBJ databases">
        <title>Uncovering new skin microbiome diversity through culturing and metagenomics.</title>
        <authorList>
            <person name="Conlan S."/>
            <person name="Deming C."/>
            <person name="Nisc Comparative Sequencing Program N."/>
            <person name="Segre J.A."/>
        </authorList>
    </citation>
    <scope>NUCLEOTIDE SEQUENCE [LARGE SCALE GENOMIC DNA]</scope>
    <source>
        <strain evidence="22 23">ACRQZ</strain>
    </source>
</reference>
<feature type="binding site" evidence="19">
    <location>
        <position position="988"/>
    </location>
    <ligand>
        <name>Mg(2+)</name>
        <dbReference type="ChEBI" id="CHEBI:18420"/>
        <label>1</label>
    </ligand>
</feature>
<keyword evidence="5 19" id="KW-0436">Ligase</keyword>
<dbReference type="GO" id="GO:0050071">
    <property type="term" value="F:phosphatidylglycerol lysyltransferase activity"/>
    <property type="evidence" value="ECO:0007669"/>
    <property type="project" value="UniProtKB-EC"/>
</dbReference>
<dbReference type="InterPro" id="IPR018149">
    <property type="entry name" value="Lys-tRNA-synth_II_C"/>
</dbReference>
<evidence type="ECO:0000256" key="2">
    <source>
        <dbReference type="ARBA" id="ARBA00005270"/>
    </source>
</evidence>
<dbReference type="InterPro" id="IPR002313">
    <property type="entry name" value="Lys-tRNA-ligase_II"/>
</dbReference>
<evidence type="ECO:0000256" key="15">
    <source>
        <dbReference type="ARBA" id="ARBA00023268"/>
    </source>
</evidence>
<evidence type="ECO:0000256" key="11">
    <source>
        <dbReference type="ARBA" id="ARBA00022989"/>
    </source>
</evidence>
<comment type="caution">
    <text evidence="22">The sequence shown here is derived from an EMBL/GenBank/DDBJ whole genome shotgun (WGS) entry which is preliminary data.</text>
</comment>
<dbReference type="Gene3D" id="3.30.930.10">
    <property type="entry name" value="Bira Bifunctional Protein, Domain 2"/>
    <property type="match status" value="1"/>
</dbReference>
<dbReference type="NCBIfam" id="NF002821">
    <property type="entry name" value="PRK02983.1"/>
    <property type="match status" value="1"/>
</dbReference>
<evidence type="ECO:0000256" key="10">
    <source>
        <dbReference type="ARBA" id="ARBA00022840"/>
    </source>
</evidence>
<comment type="similarity">
    <text evidence="19">Belongs to the class-II aminoacyl-tRNA synthetase family.</text>
</comment>
<dbReference type="SUPFAM" id="SSF50249">
    <property type="entry name" value="Nucleic acid-binding proteins"/>
    <property type="match status" value="1"/>
</dbReference>
<dbReference type="Pfam" id="PF00152">
    <property type="entry name" value="tRNA-synt_2"/>
    <property type="match status" value="1"/>
</dbReference>
<dbReference type="PRINTS" id="PR00982">
    <property type="entry name" value="TRNASYNTHLYS"/>
</dbReference>
<evidence type="ECO:0000256" key="19">
    <source>
        <dbReference type="HAMAP-Rule" id="MF_00252"/>
    </source>
</evidence>
<comment type="subunit">
    <text evidence="19">Homodimer.</text>
</comment>
<dbReference type="NCBIfam" id="TIGR00499">
    <property type="entry name" value="lysS_bact"/>
    <property type="match status" value="1"/>
</dbReference>
<evidence type="ECO:0000256" key="3">
    <source>
        <dbReference type="ARBA" id="ARBA00009968"/>
    </source>
</evidence>
<evidence type="ECO:0000256" key="8">
    <source>
        <dbReference type="ARBA" id="ARBA00022723"/>
    </source>
</evidence>
<feature type="transmembrane region" description="Helical" evidence="20">
    <location>
        <begin position="39"/>
        <end position="61"/>
    </location>
</feature>
<dbReference type="InterPro" id="IPR012340">
    <property type="entry name" value="NA-bd_OB-fold"/>
</dbReference>
<keyword evidence="9 19" id="KW-0547">Nucleotide-binding</keyword>
<keyword evidence="10 19" id="KW-0067">ATP-binding</keyword>
<dbReference type="EMBL" id="JAKRCV010000014">
    <property type="protein sequence ID" value="MCG7321550.1"/>
    <property type="molecule type" value="Genomic_DNA"/>
</dbReference>
<accession>A0ABS9Q105</accession>
<feature type="transmembrane region" description="Helical" evidence="20">
    <location>
        <begin position="81"/>
        <end position="100"/>
    </location>
</feature>
<evidence type="ECO:0000256" key="5">
    <source>
        <dbReference type="ARBA" id="ARBA00022598"/>
    </source>
</evidence>
<comment type="cofactor">
    <cofactor evidence="19">
        <name>Mg(2+)</name>
        <dbReference type="ChEBI" id="CHEBI:18420"/>
    </cofactor>
    <text evidence="19">Binds 3 Mg(2+) ions per subunit.</text>
</comment>
<dbReference type="GO" id="GO:0004824">
    <property type="term" value="F:lysine-tRNA ligase activity"/>
    <property type="evidence" value="ECO:0007669"/>
    <property type="project" value="UniProtKB-EC"/>
</dbReference>
<protein>
    <recommendedName>
        <fullName evidence="19">Lysine--tRNA ligase</fullName>
        <ecNumber evidence="19">6.1.1.6</ecNumber>
    </recommendedName>
    <alternativeName>
        <fullName evidence="19">Lysyl-tRNA synthetase</fullName>
        <shortName evidence="19">LysRS</shortName>
    </alternativeName>
</protein>
<keyword evidence="19" id="KW-0460">Magnesium</keyword>
<dbReference type="PANTHER" id="PTHR42918">
    <property type="entry name" value="LYSYL-TRNA SYNTHETASE"/>
    <property type="match status" value="1"/>
</dbReference>
<gene>
    <name evidence="22" type="primary">lysX</name>
    <name evidence="19" type="synonym">lysS</name>
    <name evidence="22" type="ORF">MHL29_06525</name>
</gene>
<keyword evidence="20" id="KW-0472">Membrane</keyword>
<keyword evidence="19" id="KW-0963">Cytoplasm</keyword>
<dbReference type="Pfam" id="PF16995">
    <property type="entry name" value="tRNA-synt_2_TM"/>
    <property type="match status" value="1"/>
</dbReference>
<comment type="similarity">
    <text evidence="2">In the N-terminal section; belongs to the LPG synthetase family.</text>
</comment>
<evidence type="ECO:0000256" key="4">
    <source>
        <dbReference type="ARBA" id="ARBA00022475"/>
    </source>
</evidence>
<keyword evidence="7 20" id="KW-0812">Transmembrane</keyword>
<dbReference type="Proteomes" id="UP001521931">
    <property type="component" value="Unassembled WGS sequence"/>
</dbReference>
<dbReference type="PROSITE" id="PS50862">
    <property type="entry name" value="AA_TRNA_LIGASE_II"/>
    <property type="match status" value="1"/>
</dbReference>
<dbReference type="RefSeq" id="WP_239263292.1">
    <property type="nucleotide sequence ID" value="NZ_JAKRCV010000014.1"/>
</dbReference>
<evidence type="ECO:0000256" key="17">
    <source>
        <dbReference type="ARBA" id="ARBA00047540"/>
    </source>
</evidence>
<keyword evidence="19" id="KW-0648">Protein biosynthesis</keyword>
<dbReference type="Gene3D" id="2.40.50.140">
    <property type="entry name" value="Nucleic acid-binding proteins"/>
    <property type="match status" value="1"/>
</dbReference>
<dbReference type="InterPro" id="IPR006195">
    <property type="entry name" value="aa-tRNA-synth_II"/>
</dbReference>
<keyword evidence="23" id="KW-1185">Reference proteome</keyword>
<dbReference type="CDD" id="cd04322">
    <property type="entry name" value="LysRS_N"/>
    <property type="match status" value="1"/>
</dbReference>
<name>A0ABS9Q105_9MICO</name>
<evidence type="ECO:0000313" key="22">
    <source>
        <dbReference type="EMBL" id="MCG7321550.1"/>
    </source>
</evidence>
<dbReference type="SUPFAM" id="SSF55681">
    <property type="entry name" value="Class II aaRS and biotin synthetases"/>
    <property type="match status" value="1"/>
</dbReference>
<keyword evidence="11 20" id="KW-1133">Transmembrane helix</keyword>
<evidence type="ECO:0000313" key="23">
    <source>
        <dbReference type="Proteomes" id="UP001521931"/>
    </source>
</evidence>
<comment type="similarity">
    <text evidence="3">In the C-terminal section; belongs to the class-II aminoacyl-tRNA synthetase family.</text>
</comment>
<proteinExistence type="inferred from homology"/>
<dbReference type="InterPro" id="IPR044136">
    <property type="entry name" value="Lys-tRNA-ligase_II_N"/>
</dbReference>
<comment type="function">
    <text evidence="16">Catalyzes the production of L-lysyl-tRNA(Lys)transfer and the transfer of a lysyl group from L-lysyl-tRNA(Lys) to membrane-bound phosphatidylglycerol (PG), which produces lysylphosphatidylglycerol (LPG), one of the components of the bacterial membrane with a positive net charge. LPG synthesis contributes to the resistance to cationic antimicrobial peptides (CAMPs) and likely protects M.tuberculosis against the CAMPs produced by competiting microorganisms (bacteriocins). In fact, the modification of anionic phosphatidylglycerol with positively charged L-lysine results in repulsion of the peptides.</text>
</comment>
<keyword evidence="6 22" id="KW-0808">Transferase</keyword>
<dbReference type="InterPro" id="IPR004364">
    <property type="entry name" value="Aa-tRNA-synt_II"/>
</dbReference>
<evidence type="ECO:0000259" key="21">
    <source>
        <dbReference type="PROSITE" id="PS50862"/>
    </source>
</evidence>
<dbReference type="InterPro" id="IPR004365">
    <property type="entry name" value="NA-bd_OB_tRNA"/>
</dbReference>
<feature type="binding site" evidence="19">
    <location>
        <position position="988"/>
    </location>
    <ligand>
        <name>Mg(2+)</name>
        <dbReference type="ChEBI" id="CHEBI:18420"/>
        <label>2</label>
    </ligand>
</feature>
<dbReference type="EC" id="6.1.1.6" evidence="19"/>
<evidence type="ECO:0000256" key="12">
    <source>
        <dbReference type="ARBA" id="ARBA00023098"/>
    </source>
</evidence>
<dbReference type="InterPro" id="IPR031553">
    <property type="entry name" value="tRNA-synt_2_TM"/>
</dbReference>
<comment type="subcellular location">
    <subcellularLocation>
        <location evidence="1">Cell membrane</location>
        <topology evidence="1">Multi-pass membrane protein</topology>
    </subcellularLocation>
    <subcellularLocation>
        <location evidence="19">Cytoplasm</location>
    </subcellularLocation>
</comment>
<evidence type="ECO:0000256" key="1">
    <source>
        <dbReference type="ARBA" id="ARBA00004651"/>
    </source>
</evidence>
<evidence type="ECO:0000256" key="6">
    <source>
        <dbReference type="ARBA" id="ARBA00022679"/>
    </source>
</evidence>
<feature type="transmembrane region" description="Helical" evidence="20">
    <location>
        <begin position="6"/>
        <end position="27"/>
    </location>
</feature>
<evidence type="ECO:0000256" key="9">
    <source>
        <dbReference type="ARBA" id="ARBA00022741"/>
    </source>
</evidence>
<keyword evidence="14" id="KW-0046">Antibiotic resistance</keyword>
<dbReference type="HAMAP" id="MF_00252">
    <property type="entry name" value="Lys_tRNA_synth_class2"/>
    <property type="match status" value="1"/>
</dbReference>
<comment type="catalytic activity">
    <reaction evidence="17">
        <text>L-lysyl-tRNA(Lys) + a 1,2-diacyl-sn-glycero-3-phospho-(1'-sn-glycerol) = a 1,2-diacyl-sn-glycero-3-phospho-1'-(3'-O-L-lysyl)-sn-glycerol + tRNA(Lys)</text>
        <dbReference type="Rhea" id="RHEA:10668"/>
        <dbReference type="Rhea" id="RHEA-COMP:9696"/>
        <dbReference type="Rhea" id="RHEA-COMP:9697"/>
        <dbReference type="ChEBI" id="CHEBI:64716"/>
        <dbReference type="ChEBI" id="CHEBI:75792"/>
        <dbReference type="ChEBI" id="CHEBI:78442"/>
        <dbReference type="ChEBI" id="CHEBI:78529"/>
        <dbReference type="EC" id="2.3.2.3"/>
    </reaction>
</comment>
<dbReference type="Pfam" id="PF09924">
    <property type="entry name" value="LPG_synthase_C"/>
    <property type="match status" value="1"/>
</dbReference>
<evidence type="ECO:0000256" key="20">
    <source>
        <dbReference type="SAM" id="Phobius"/>
    </source>
</evidence>
<dbReference type="NCBIfam" id="NF001756">
    <property type="entry name" value="PRK00484.1"/>
    <property type="match status" value="1"/>
</dbReference>
<keyword evidence="8 19" id="KW-0479">Metal-binding</keyword>
<dbReference type="InterPro" id="IPR024320">
    <property type="entry name" value="LPG_synthase_C"/>
</dbReference>
<keyword evidence="22" id="KW-0012">Acyltransferase</keyword>
<evidence type="ECO:0000256" key="14">
    <source>
        <dbReference type="ARBA" id="ARBA00023251"/>
    </source>
</evidence>